<dbReference type="PANTHER" id="PTHR22916:SF3">
    <property type="entry name" value="UDP-GLCNAC:BETAGAL BETA-1,3-N-ACETYLGLUCOSAMINYLTRANSFERASE-LIKE PROTEIN 1"/>
    <property type="match status" value="1"/>
</dbReference>
<organism evidence="4 5">
    <name type="scientific">Cytobacillus oceanisediminis</name>
    <dbReference type="NCBI Taxonomy" id="665099"/>
    <lineage>
        <taxon>Bacteria</taxon>
        <taxon>Bacillati</taxon>
        <taxon>Bacillota</taxon>
        <taxon>Bacilli</taxon>
        <taxon>Bacillales</taxon>
        <taxon>Bacillaceae</taxon>
        <taxon>Cytobacillus</taxon>
    </lineage>
</organism>
<feature type="domain" description="Glycosyltransferase 2-like" evidence="3">
    <location>
        <begin position="9"/>
        <end position="135"/>
    </location>
</feature>
<dbReference type="AlphaFoldDB" id="A0A2V3A484"/>
<comment type="caution">
    <text evidence="4">The sequence shown here is derived from an EMBL/GenBank/DDBJ whole genome shotgun (WGS) entry which is preliminary data.</text>
</comment>
<comment type="similarity">
    <text evidence="1">Belongs to the glycosyltransferase 2 family.</text>
</comment>
<feature type="compositionally biased region" description="Basic residues" evidence="2">
    <location>
        <begin position="248"/>
        <end position="263"/>
    </location>
</feature>
<keyword evidence="4" id="KW-0808">Transferase</keyword>
<protein>
    <submittedName>
        <fullName evidence="4">Glycosyltransferase involved in cell wall biosynthesis</fullName>
    </submittedName>
</protein>
<evidence type="ECO:0000259" key="3">
    <source>
        <dbReference type="Pfam" id="PF00535"/>
    </source>
</evidence>
<dbReference type="RefSeq" id="WP_110062899.1">
    <property type="nucleotide sequence ID" value="NZ_QGTW01000001.1"/>
</dbReference>
<accession>A0A2V3A484</accession>
<gene>
    <name evidence="4" type="ORF">DFO73_101175</name>
</gene>
<evidence type="ECO:0000256" key="1">
    <source>
        <dbReference type="ARBA" id="ARBA00006739"/>
    </source>
</evidence>
<dbReference type="PANTHER" id="PTHR22916">
    <property type="entry name" value="GLYCOSYLTRANSFERASE"/>
    <property type="match status" value="1"/>
</dbReference>
<dbReference type="Proteomes" id="UP000247150">
    <property type="component" value="Unassembled WGS sequence"/>
</dbReference>
<dbReference type="InterPro" id="IPR001173">
    <property type="entry name" value="Glyco_trans_2-like"/>
</dbReference>
<feature type="region of interest" description="Disordered" evidence="2">
    <location>
        <begin position="238"/>
        <end position="276"/>
    </location>
</feature>
<reference evidence="4 5" key="1">
    <citation type="submission" date="2018-05" db="EMBL/GenBank/DDBJ databases">
        <title>Freshwater and sediment microbial communities from various areas in North America, analyzing microbe dynamics in response to fracking.</title>
        <authorList>
            <person name="Lamendella R."/>
        </authorList>
    </citation>
    <scope>NUCLEOTIDE SEQUENCE [LARGE SCALE GENOMIC DNA]</scope>
    <source>
        <strain evidence="4 5">15_TX</strain>
    </source>
</reference>
<dbReference type="Pfam" id="PF00535">
    <property type="entry name" value="Glycos_transf_2"/>
    <property type="match status" value="1"/>
</dbReference>
<dbReference type="SUPFAM" id="SSF53448">
    <property type="entry name" value="Nucleotide-diphospho-sugar transferases"/>
    <property type="match status" value="1"/>
</dbReference>
<dbReference type="InterPro" id="IPR029044">
    <property type="entry name" value="Nucleotide-diphossugar_trans"/>
</dbReference>
<dbReference type="EMBL" id="QGTW01000001">
    <property type="protein sequence ID" value="PWW31917.1"/>
    <property type="molecule type" value="Genomic_DNA"/>
</dbReference>
<dbReference type="Gene3D" id="3.90.550.10">
    <property type="entry name" value="Spore Coat Polysaccharide Biosynthesis Protein SpsA, Chain A"/>
    <property type="match status" value="1"/>
</dbReference>
<evidence type="ECO:0000313" key="4">
    <source>
        <dbReference type="EMBL" id="PWW31917.1"/>
    </source>
</evidence>
<evidence type="ECO:0000313" key="5">
    <source>
        <dbReference type="Proteomes" id="UP000247150"/>
    </source>
</evidence>
<sequence length="290" mass="33778">MPNTQPLVSVIIPFYNCRFVDQAIHSALTQTYSNIEVIVINDGSTKNQHLATKFLPRIKYFKQSNKGVAAALNTGIKHAAGEYIAWLSSDDMMNNQKIENQLKFMQEKGSEISFTNFNLFDENNKIVSHNVGQNYQDEIDVIDAFLRKNPINGCTIMMSKKVVEITGFFNENLKYAQDYEYWIRVSLKHPIHYYDKTLTNYRIHPSMGSILYHDDQMKEFHQIKERYTAQLNSLIKSKRENKLSKTSSKLRHKKNNPRLKNARKYNPSISNSVHASSSYRRTLKDYYRGN</sequence>
<feature type="compositionally biased region" description="Polar residues" evidence="2">
    <location>
        <begin position="267"/>
        <end position="276"/>
    </location>
</feature>
<name>A0A2V3A484_9BACI</name>
<dbReference type="OrthoDB" id="396512at2"/>
<dbReference type="GO" id="GO:0016758">
    <property type="term" value="F:hexosyltransferase activity"/>
    <property type="evidence" value="ECO:0007669"/>
    <property type="project" value="UniProtKB-ARBA"/>
</dbReference>
<evidence type="ECO:0000256" key="2">
    <source>
        <dbReference type="SAM" id="MobiDB-lite"/>
    </source>
</evidence>
<proteinExistence type="inferred from homology"/>